<dbReference type="EMBL" id="FTOP01000002">
    <property type="protein sequence ID" value="SIS61889.1"/>
    <property type="molecule type" value="Genomic_DNA"/>
</dbReference>
<organism evidence="2 3">
    <name type="scientific">Belliella pelovolcani</name>
    <dbReference type="NCBI Taxonomy" id="529505"/>
    <lineage>
        <taxon>Bacteria</taxon>
        <taxon>Pseudomonadati</taxon>
        <taxon>Bacteroidota</taxon>
        <taxon>Cytophagia</taxon>
        <taxon>Cytophagales</taxon>
        <taxon>Cyclobacteriaceae</taxon>
        <taxon>Belliella</taxon>
    </lineage>
</organism>
<proteinExistence type="predicted"/>
<reference evidence="3" key="1">
    <citation type="submission" date="2017-01" db="EMBL/GenBank/DDBJ databases">
        <authorList>
            <person name="Varghese N."/>
            <person name="Submissions S."/>
        </authorList>
    </citation>
    <scope>NUCLEOTIDE SEQUENCE [LARGE SCALE GENOMIC DNA]</scope>
    <source>
        <strain evidence="3">DSM 46698</strain>
    </source>
</reference>
<feature type="transmembrane region" description="Helical" evidence="1">
    <location>
        <begin position="16"/>
        <end position="42"/>
    </location>
</feature>
<dbReference type="AlphaFoldDB" id="A0A1N7KJX0"/>
<keyword evidence="1" id="KW-1133">Transmembrane helix</keyword>
<dbReference type="Proteomes" id="UP000186026">
    <property type="component" value="Unassembled WGS sequence"/>
</dbReference>
<evidence type="ECO:0000313" key="3">
    <source>
        <dbReference type="Proteomes" id="UP000186026"/>
    </source>
</evidence>
<dbReference type="STRING" id="529505.SAMN05421761_102143"/>
<name>A0A1N7KJX0_9BACT</name>
<keyword evidence="1" id="KW-0472">Membrane</keyword>
<accession>A0A1N7KJX0</accession>
<sequence>MLEFSQINMSEFDLKFTLILIILVFSICSIIFFLATLTKRIFKIKEDKKKKLFQIEIDKVLFGIMFDQDGGKHFTVHGKSTLFKKLMIKSLIGHHDNFSGISAVKMEEFFVKSGLVNYSLSKIRSRSWVDVVEGMRDLSSLNYKKAYLEILKISFEGNDIVHQEKLLARIRLNGLQELHEFKSSKVYFNDWTQSNIIFVVKKHRVPNDDLLPDLLYATNKSISLLAIRLIDYYQDLSQMEALREFKIITKNKKLQAEIDFLLKVKTLPQV</sequence>
<evidence type="ECO:0000256" key="1">
    <source>
        <dbReference type="SAM" id="Phobius"/>
    </source>
</evidence>
<keyword evidence="3" id="KW-1185">Reference proteome</keyword>
<evidence type="ECO:0000313" key="2">
    <source>
        <dbReference type="EMBL" id="SIS61889.1"/>
    </source>
</evidence>
<protein>
    <submittedName>
        <fullName evidence="2">Uncharacterized protein</fullName>
    </submittedName>
</protein>
<keyword evidence="1" id="KW-0812">Transmembrane</keyword>
<gene>
    <name evidence="2" type="ORF">SAMN05421761_102143</name>
</gene>